<dbReference type="AlphaFoldDB" id="A0A0A9Z625"/>
<accession>A0A0A9Z625</accession>
<sequence>MHEYSLLSYLAYLYYPPLFVAGPMISFNSYMSFLHHPQRSVRGKDLKRYIYKVVFNAIFLFTMMHYIYIMALLLTKPPKHNVFFNPRDFVSTSTTTSALHANSLRGENEVAGHNSMTSITTTTTITTAATSTSENEADWVPMLPVV</sequence>
<comment type="similarity">
    <text evidence="5">Belongs to the membrane-bound acyltransferase family. HHAT subfamily.</text>
</comment>
<protein>
    <submittedName>
        <fullName evidence="7">Glycerol uptake protein 2</fullName>
    </submittedName>
</protein>
<dbReference type="PANTHER" id="PTHR13285:SF18">
    <property type="entry name" value="PROTEIN-CYSTEINE N-PALMITOYLTRANSFERASE RASP"/>
    <property type="match status" value="1"/>
</dbReference>
<dbReference type="Pfam" id="PF03062">
    <property type="entry name" value="MBOAT"/>
    <property type="match status" value="1"/>
</dbReference>
<proteinExistence type="inferred from homology"/>
<dbReference type="PANTHER" id="PTHR13285">
    <property type="entry name" value="ACYLTRANSFERASE"/>
    <property type="match status" value="1"/>
</dbReference>
<keyword evidence="2 6" id="KW-0812">Transmembrane</keyword>
<feature type="transmembrane region" description="Helical" evidence="6">
    <location>
        <begin position="53"/>
        <end position="74"/>
    </location>
</feature>
<keyword evidence="3 6" id="KW-1133">Transmembrane helix</keyword>
<evidence type="ECO:0000256" key="5">
    <source>
        <dbReference type="ARBA" id="ARBA00038268"/>
    </source>
</evidence>
<evidence type="ECO:0000256" key="3">
    <source>
        <dbReference type="ARBA" id="ARBA00022989"/>
    </source>
</evidence>
<dbReference type="InterPro" id="IPR051085">
    <property type="entry name" value="MB_O-acyltransferase"/>
</dbReference>
<name>A0A0A9Z625_LYGHE</name>
<evidence type="ECO:0000313" key="7">
    <source>
        <dbReference type="EMBL" id="JAG37255.1"/>
    </source>
</evidence>
<evidence type="ECO:0000256" key="1">
    <source>
        <dbReference type="ARBA" id="ARBA00004141"/>
    </source>
</evidence>
<dbReference type="InterPro" id="IPR004299">
    <property type="entry name" value="MBOAT_fam"/>
</dbReference>
<evidence type="ECO:0000256" key="4">
    <source>
        <dbReference type="ARBA" id="ARBA00023136"/>
    </source>
</evidence>
<dbReference type="EMBL" id="GBHO01006349">
    <property type="protein sequence ID" value="JAG37255.1"/>
    <property type="molecule type" value="Transcribed_RNA"/>
</dbReference>
<organism evidence="7">
    <name type="scientific">Lygus hesperus</name>
    <name type="common">Western plant bug</name>
    <dbReference type="NCBI Taxonomy" id="30085"/>
    <lineage>
        <taxon>Eukaryota</taxon>
        <taxon>Metazoa</taxon>
        <taxon>Ecdysozoa</taxon>
        <taxon>Arthropoda</taxon>
        <taxon>Hexapoda</taxon>
        <taxon>Insecta</taxon>
        <taxon>Pterygota</taxon>
        <taxon>Neoptera</taxon>
        <taxon>Paraneoptera</taxon>
        <taxon>Hemiptera</taxon>
        <taxon>Heteroptera</taxon>
        <taxon>Panheteroptera</taxon>
        <taxon>Cimicomorpha</taxon>
        <taxon>Miridae</taxon>
        <taxon>Mirini</taxon>
        <taxon>Lygus</taxon>
    </lineage>
</organism>
<comment type="subcellular location">
    <subcellularLocation>
        <location evidence="1">Membrane</location>
        <topology evidence="1">Multi-pass membrane protein</topology>
    </subcellularLocation>
</comment>
<reference evidence="7" key="2">
    <citation type="submission" date="2014-07" db="EMBL/GenBank/DDBJ databases">
        <authorList>
            <person name="Hull J."/>
        </authorList>
    </citation>
    <scope>NUCLEOTIDE SEQUENCE</scope>
</reference>
<reference evidence="7" key="1">
    <citation type="journal article" date="2014" name="PLoS ONE">
        <title>Transcriptome-Based Identification of ABC Transporters in the Western Tarnished Plant Bug Lygus hesperus.</title>
        <authorList>
            <person name="Hull J.J."/>
            <person name="Chaney K."/>
            <person name="Geib S.M."/>
            <person name="Fabrick J.A."/>
            <person name="Brent C.S."/>
            <person name="Walsh D."/>
            <person name="Lavine L.C."/>
        </authorList>
    </citation>
    <scope>NUCLEOTIDE SEQUENCE</scope>
</reference>
<evidence type="ECO:0000256" key="6">
    <source>
        <dbReference type="SAM" id="Phobius"/>
    </source>
</evidence>
<gene>
    <name evidence="7" type="primary">GUP2</name>
    <name evidence="7" type="ORF">CM83_63564</name>
</gene>
<dbReference type="GO" id="GO:0016020">
    <property type="term" value="C:membrane"/>
    <property type="evidence" value="ECO:0007669"/>
    <property type="project" value="UniProtKB-SubCell"/>
</dbReference>
<keyword evidence="4 6" id="KW-0472">Membrane</keyword>
<dbReference type="GO" id="GO:0016746">
    <property type="term" value="F:acyltransferase activity"/>
    <property type="evidence" value="ECO:0007669"/>
    <property type="project" value="TreeGrafter"/>
</dbReference>
<evidence type="ECO:0000256" key="2">
    <source>
        <dbReference type="ARBA" id="ARBA00022692"/>
    </source>
</evidence>
<dbReference type="GO" id="GO:0005783">
    <property type="term" value="C:endoplasmic reticulum"/>
    <property type="evidence" value="ECO:0007669"/>
    <property type="project" value="TreeGrafter"/>
</dbReference>
<feature type="transmembrane region" description="Helical" evidence="6">
    <location>
        <begin position="12"/>
        <end position="33"/>
    </location>
</feature>